<dbReference type="AlphaFoldDB" id="A0A428WWF7"/>
<feature type="compositionally biased region" description="Basic residues" evidence="1">
    <location>
        <begin position="234"/>
        <end position="249"/>
    </location>
</feature>
<dbReference type="InterPro" id="IPR027383">
    <property type="entry name" value="Znf_put"/>
</dbReference>
<dbReference type="OrthoDB" id="5197868at2"/>
<keyword evidence="5" id="KW-1185">Reference proteome</keyword>
<dbReference type="RefSeq" id="WP_020639123.1">
    <property type="nucleotide sequence ID" value="NZ_QHHU01000010.1"/>
</dbReference>
<dbReference type="Proteomes" id="UP000286716">
    <property type="component" value="Unassembled WGS sequence"/>
</dbReference>
<evidence type="ECO:0000313" key="4">
    <source>
        <dbReference type="EMBL" id="RSM47418.1"/>
    </source>
</evidence>
<accession>A0A428WWF7</accession>
<feature type="region of interest" description="Disordered" evidence="1">
    <location>
        <begin position="205"/>
        <end position="249"/>
    </location>
</feature>
<reference evidence="4 5" key="1">
    <citation type="submission" date="2018-05" db="EMBL/GenBank/DDBJ databases">
        <title>Evolution of GPA BGCs.</title>
        <authorList>
            <person name="Waglechner N."/>
            <person name="Wright G.D."/>
        </authorList>
    </citation>
    <scope>NUCLEOTIDE SEQUENCE [LARGE SCALE GENOMIC DNA]</scope>
    <source>
        <strain evidence="4 5">DSM 5908</strain>
    </source>
</reference>
<keyword evidence="2" id="KW-1133">Transmembrane helix</keyword>
<sequence>MSDYLIVDCALFRESLSAALDGEEGPLPEAEVDRHLRECGACRAWQEEAARLRRSMVREAPVVPDLTAAILATAPHPAREKWAARIALALVGLVQSGLAFAEFLEPGAEHAGHGIGLGVTHLSNESAAWNLALGVGLLWAALRPRAAGAQLPLFGAFALVLGVVSVADLSGGQVGAGRLLTHVFLLIGLGLMYVVHREHRRRPAPAPLTAGALDTGDDDVQLPGHGLPAPLAPVRHRFPRRPASRHRAA</sequence>
<feature type="domain" description="Putative zinc-finger" evidence="3">
    <location>
        <begin position="9"/>
        <end position="43"/>
    </location>
</feature>
<dbReference type="EMBL" id="QHHU01000010">
    <property type="protein sequence ID" value="RSM47418.1"/>
    <property type="molecule type" value="Genomic_DNA"/>
</dbReference>
<evidence type="ECO:0000256" key="2">
    <source>
        <dbReference type="SAM" id="Phobius"/>
    </source>
</evidence>
<keyword evidence="2" id="KW-0812">Transmembrane</keyword>
<evidence type="ECO:0000313" key="5">
    <source>
        <dbReference type="Proteomes" id="UP000286716"/>
    </source>
</evidence>
<feature type="transmembrane region" description="Helical" evidence="2">
    <location>
        <begin position="149"/>
        <end position="167"/>
    </location>
</feature>
<organism evidence="4 5">
    <name type="scientific">Amycolatopsis balhimycina DSM 5908</name>
    <dbReference type="NCBI Taxonomy" id="1081091"/>
    <lineage>
        <taxon>Bacteria</taxon>
        <taxon>Bacillati</taxon>
        <taxon>Actinomycetota</taxon>
        <taxon>Actinomycetes</taxon>
        <taxon>Pseudonocardiales</taxon>
        <taxon>Pseudonocardiaceae</taxon>
        <taxon>Amycolatopsis</taxon>
    </lineage>
</organism>
<name>A0A428WWF7_AMYBA</name>
<feature type="transmembrane region" description="Helical" evidence="2">
    <location>
        <begin position="179"/>
        <end position="195"/>
    </location>
</feature>
<dbReference type="Pfam" id="PF13490">
    <property type="entry name" value="zf-HC2"/>
    <property type="match status" value="1"/>
</dbReference>
<keyword evidence="2" id="KW-0472">Membrane</keyword>
<protein>
    <recommendedName>
        <fullName evidence="3">Putative zinc-finger domain-containing protein</fullName>
    </recommendedName>
</protein>
<comment type="caution">
    <text evidence="4">The sequence shown here is derived from an EMBL/GenBank/DDBJ whole genome shotgun (WGS) entry which is preliminary data.</text>
</comment>
<gene>
    <name evidence="4" type="ORF">DMA12_09370</name>
</gene>
<evidence type="ECO:0000259" key="3">
    <source>
        <dbReference type="Pfam" id="PF13490"/>
    </source>
</evidence>
<feature type="compositionally biased region" description="Low complexity" evidence="1">
    <location>
        <begin position="222"/>
        <end position="233"/>
    </location>
</feature>
<proteinExistence type="predicted"/>
<evidence type="ECO:0000256" key="1">
    <source>
        <dbReference type="SAM" id="MobiDB-lite"/>
    </source>
</evidence>